<proteinExistence type="predicted"/>
<protein>
    <recommendedName>
        <fullName evidence="4">Retrotransposon gag domain-containing protein</fullName>
    </recommendedName>
</protein>
<evidence type="ECO:0000313" key="3">
    <source>
        <dbReference type="Proteomes" id="UP000288805"/>
    </source>
</evidence>
<dbReference type="PANTHER" id="PTHR34222:SF37">
    <property type="entry name" value="RETROTRANSPOSON GAG DOMAIN-CONTAINING PROTEIN"/>
    <property type="match status" value="1"/>
</dbReference>
<dbReference type="PANTHER" id="PTHR34222">
    <property type="entry name" value="GAG_PRE-INTEGRS DOMAIN-CONTAINING PROTEIN"/>
    <property type="match status" value="1"/>
</dbReference>
<evidence type="ECO:0000313" key="2">
    <source>
        <dbReference type="EMBL" id="RVW20933.1"/>
    </source>
</evidence>
<evidence type="ECO:0000256" key="1">
    <source>
        <dbReference type="SAM" id="MobiDB-lite"/>
    </source>
</evidence>
<comment type="caution">
    <text evidence="2">The sequence shown here is derived from an EMBL/GenBank/DDBJ whole genome shotgun (WGS) entry which is preliminary data.</text>
</comment>
<reference evidence="2 3" key="1">
    <citation type="journal article" date="2018" name="PLoS Genet.">
        <title>Population sequencing reveals clonal diversity and ancestral inbreeding in the grapevine cultivar Chardonnay.</title>
        <authorList>
            <person name="Roach M.J."/>
            <person name="Johnson D.L."/>
            <person name="Bohlmann J."/>
            <person name="van Vuuren H.J."/>
            <person name="Jones S.J."/>
            <person name="Pretorius I.S."/>
            <person name="Schmidt S.A."/>
            <person name="Borneman A.R."/>
        </authorList>
    </citation>
    <scope>NUCLEOTIDE SEQUENCE [LARGE SCALE GENOMIC DNA]</scope>
    <source>
        <strain evidence="3">cv. Chardonnay</strain>
        <tissue evidence="2">Leaf</tissue>
    </source>
</reference>
<accession>A0A438CCF6</accession>
<name>A0A438CCF6_VITVI</name>
<organism evidence="2 3">
    <name type="scientific">Vitis vinifera</name>
    <name type="common">Grape</name>
    <dbReference type="NCBI Taxonomy" id="29760"/>
    <lineage>
        <taxon>Eukaryota</taxon>
        <taxon>Viridiplantae</taxon>
        <taxon>Streptophyta</taxon>
        <taxon>Embryophyta</taxon>
        <taxon>Tracheophyta</taxon>
        <taxon>Spermatophyta</taxon>
        <taxon>Magnoliopsida</taxon>
        <taxon>eudicotyledons</taxon>
        <taxon>Gunneridae</taxon>
        <taxon>Pentapetalae</taxon>
        <taxon>rosids</taxon>
        <taxon>Vitales</taxon>
        <taxon>Vitaceae</taxon>
        <taxon>Viteae</taxon>
        <taxon>Vitis</taxon>
    </lineage>
</organism>
<feature type="region of interest" description="Disordered" evidence="1">
    <location>
        <begin position="224"/>
        <end position="259"/>
    </location>
</feature>
<evidence type="ECO:0008006" key="4">
    <source>
        <dbReference type="Google" id="ProtNLM"/>
    </source>
</evidence>
<gene>
    <name evidence="2" type="ORF">CK203_109614</name>
</gene>
<sequence>MSEVAETTTTSQLEEIVRSQQPGELQNIWKISHLMGTRPKPGDPRFEAWDEEDSMTPEISDTCMFLATAKDIWDTIQQMYSKARDAAQVYEVKVKTIAAKQGSQTITKYANQLKALWQELDHYRSDFLVGLNPNFDQVRIQILGKQKVPCFNEVVALIRDKESRRSVMLEPQTLDGSTLVAKTEYLEQEKNDLPKHLGRDNQWKENKDNLWCTFCKKPRHTKEKCWKLNGKPPSHEWGNRGGQQRPQAHMAKQPKTEEN</sequence>
<dbReference type="AlphaFoldDB" id="A0A438CCF6"/>
<dbReference type="Proteomes" id="UP000288805">
    <property type="component" value="Unassembled WGS sequence"/>
</dbReference>
<dbReference type="EMBL" id="QGNW01002327">
    <property type="protein sequence ID" value="RVW20933.1"/>
    <property type="molecule type" value="Genomic_DNA"/>
</dbReference>